<keyword evidence="6 8" id="KW-0472">Membrane</keyword>
<dbReference type="SUPFAM" id="SSF116726">
    <property type="entry name" value="TrkA C-terminal domain-like"/>
    <property type="match status" value="1"/>
</dbReference>
<dbReference type="PROSITE" id="PS51202">
    <property type="entry name" value="RCK_C"/>
    <property type="match status" value="1"/>
</dbReference>
<evidence type="ECO:0000256" key="6">
    <source>
        <dbReference type="ARBA" id="ARBA00023136"/>
    </source>
</evidence>
<comment type="subcellular location">
    <subcellularLocation>
        <location evidence="1">Membrane</location>
        <topology evidence="1">Multi-pass membrane protein</topology>
    </subcellularLocation>
</comment>
<evidence type="ECO:0000313" key="10">
    <source>
        <dbReference type="EMBL" id="SFH84136.1"/>
    </source>
</evidence>
<dbReference type="PRINTS" id="PR00762">
    <property type="entry name" value="CLCHANNEL"/>
</dbReference>
<feature type="transmembrane region" description="Helical" evidence="8">
    <location>
        <begin position="153"/>
        <end position="176"/>
    </location>
</feature>
<dbReference type="CDD" id="cd01031">
    <property type="entry name" value="EriC"/>
    <property type="match status" value="1"/>
</dbReference>
<evidence type="ECO:0000256" key="8">
    <source>
        <dbReference type="SAM" id="Phobius"/>
    </source>
</evidence>
<dbReference type="GO" id="GO:0005247">
    <property type="term" value="F:voltage-gated chloride channel activity"/>
    <property type="evidence" value="ECO:0007669"/>
    <property type="project" value="TreeGrafter"/>
</dbReference>
<dbReference type="Pfam" id="PF00654">
    <property type="entry name" value="Voltage_CLC"/>
    <property type="match status" value="1"/>
</dbReference>
<evidence type="ECO:0000259" key="9">
    <source>
        <dbReference type="PROSITE" id="PS51202"/>
    </source>
</evidence>
<feature type="transmembrane region" description="Helical" evidence="8">
    <location>
        <begin position="328"/>
        <end position="350"/>
    </location>
</feature>
<protein>
    <submittedName>
        <fullName evidence="10">H+/Cl-antiporter ClcA</fullName>
    </submittedName>
</protein>
<sequence>MKQQKMSFIDDRFRYIGKGILTGLIAGIVVSSFRIGIQKILNLVIRLYHFSHTEPQWLILWAVFSVMIAVIIGSLVKSEPNIKGSGIPQVEGQVQGVIQTNWRSVLWRKFIGGLLANGSGLFLGREGPSIQLGSAIGQGVSEWTKGDEVEESVLLSSGAGAGLAAAFNAPIAGLMFVLEEVHHNFSPLVAITTFAATVSSNFVALNIFGLTPVLDIGSLIIFPLRYYNWVVLLGIFLGFSGWFFSKTLLALPGLYAKVPLIPKRYNVVIPLLLIIPIGYFLPEMIGGGSSIVTNLENWQFPLGLLAALFVLRFVFFMVSYGSNVPGGIFLPILSLGGILGCFIGQIAITYFGVEQIFFTHFIIFAMAGYFTSIGKAPLTAILLVTEMVGGLNQLMPLAIVSLVSYVTSDLLNVKPIYEQLLDRLIASNHGKRIGKRFSFVLPVVPGSAFTGKAIRDINWPEDILITGVRRGQDTIIPCGKTMIRTGDHLILSTDKGLAKEVHEQLNRLNTNTIGST</sequence>
<dbReference type="SUPFAM" id="SSF81340">
    <property type="entry name" value="Clc chloride channel"/>
    <property type="match status" value="1"/>
</dbReference>
<feature type="transmembrane region" description="Helical" evidence="8">
    <location>
        <begin position="226"/>
        <end position="244"/>
    </location>
</feature>
<dbReference type="EMBL" id="FOQE01000033">
    <property type="protein sequence ID" value="SFH84136.1"/>
    <property type="molecule type" value="Genomic_DNA"/>
</dbReference>
<dbReference type="AlphaFoldDB" id="A0A1I3DBY1"/>
<feature type="transmembrane region" description="Helical" evidence="8">
    <location>
        <begin position="57"/>
        <end position="76"/>
    </location>
</feature>
<dbReference type="Gene3D" id="1.10.3080.10">
    <property type="entry name" value="Clc chloride channel"/>
    <property type="match status" value="1"/>
</dbReference>
<dbReference type="PANTHER" id="PTHR45711">
    <property type="entry name" value="CHLORIDE CHANNEL PROTEIN"/>
    <property type="match status" value="1"/>
</dbReference>
<dbReference type="GO" id="GO:0006813">
    <property type="term" value="P:potassium ion transport"/>
    <property type="evidence" value="ECO:0007669"/>
    <property type="project" value="InterPro"/>
</dbReference>
<dbReference type="InterPro" id="IPR001807">
    <property type="entry name" value="ClC"/>
</dbReference>
<gene>
    <name evidence="10" type="ORF">SAMN04489868_13315</name>
</gene>
<accession>A0A1I3DBY1</accession>
<dbReference type="InterPro" id="IPR036721">
    <property type="entry name" value="RCK_C_sf"/>
</dbReference>
<keyword evidence="11" id="KW-1185">Reference proteome</keyword>
<dbReference type="InterPro" id="IPR014743">
    <property type="entry name" value="Cl-channel_core"/>
</dbReference>
<dbReference type="Pfam" id="PF02080">
    <property type="entry name" value="TrkA_C"/>
    <property type="match status" value="1"/>
</dbReference>
<evidence type="ECO:0000256" key="1">
    <source>
        <dbReference type="ARBA" id="ARBA00004141"/>
    </source>
</evidence>
<evidence type="ECO:0000256" key="5">
    <source>
        <dbReference type="ARBA" id="ARBA00023065"/>
    </source>
</evidence>
<feature type="transmembrane region" description="Helical" evidence="8">
    <location>
        <begin position="357"/>
        <end position="374"/>
    </location>
</feature>
<proteinExistence type="predicted"/>
<feature type="domain" description="RCK C-terminal" evidence="9">
    <location>
        <begin position="426"/>
        <end position="507"/>
    </location>
</feature>
<evidence type="ECO:0000256" key="7">
    <source>
        <dbReference type="ARBA" id="ARBA00023214"/>
    </source>
</evidence>
<evidence type="ECO:0000256" key="3">
    <source>
        <dbReference type="ARBA" id="ARBA00022692"/>
    </source>
</evidence>
<feature type="transmembrane region" description="Helical" evidence="8">
    <location>
        <begin position="264"/>
        <end position="281"/>
    </location>
</feature>
<evidence type="ECO:0000256" key="4">
    <source>
        <dbReference type="ARBA" id="ARBA00022989"/>
    </source>
</evidence>
<keyword evidence="7" id="KW-0868">Chloride</keyword>
<dbReference type="InterPro" id="IPR006037">
    <property type="entry name" value="RCK_C"/>
</dbReference>
<evidence type="ECO:0000313" key="11">
    <source>
        <dbReference type="Proteomes" id="UP000198668"/>
    </source>
</evidence>
<feature type="transmembrane region" description="Helical" evidence="8">
    <location>
        <begin position="302"/>
        <end position="322"/>
    </location>
</feature>
<dbReference type="OrthoDB" id="9812438at2"/>
<dbReference type="PANTHER" id="PTHR45711:SF6">
    <property type="entry name" value="CHLORIDE CHANNEL PROTEIN"/>
    <property type="match status" value="1"/>
</dbReference>
<dbReference type="Proteomes" id="UP000198668">
    <property type="component" value="Unassembled WGS sequence"/>
</dbReference>
<feature type="transmembrane region" description="Helical" evidence="8">
    <location>
        <begin position="188"/>
        <end position="214"/>
    </location>
</feature>
<keyword evidence="3 8" id="KW-0812">Transmembrane</keyword>
<name>A0A1I3DBY1_9LACT</name>
<dbReference type="GO" id="GO:0008324">
    <property type="term" value="F:monoatomic cation transmembrane transporter activity"/>
    <property type="evidence" value="ECO:0007669"/>
    <property type="project" value="InterPro"/>
</dbReference>
<evidence type="ECO:0000256" key="2">
    <source>
        <dbReference type="ARBA" id="ARBA00022448"/>
    </source>
</evidence>
<keyword evidence="2" id="KW-0813">Transport</keyword>
<dbReference type="GO" id="GO:0005886">
    <property type="term" value="C:plasma membrane"/>
    <property type="evidence" value="ECO:0007669"/>
    <property type="project" value="TreeGrafter"/>
</dbReference>
<keyword evidence="5" id="KW-0406">Ion transport</keyword>
<feature type="transmembrane region" description="Helical" evidence="8">
    <location>
        <begin position="20"/>
        <end position="37"/>
    </location>
</feature>
<dbReference type="RefSeq" id="WP_092093239.1">
    <property type="nucleotide sequence ID" value="NZ_FOQE01000033.1"/>
</dbReference>
<reference evidence="10 11" key="1">
    <citation type="submission" date="2016-10" db="EMBL/GenBank/DDBJ databases">
        <authorList>
            <person name="de Groot N.N."/>
        </authorList>
    </citation>
    <scope>NUCLEOTIDE SEQUENCE [LARGE SCALE GENOMIC DNA]</scope>
    <source>
        <strain evidence="10 11">DSM 27630</strain>
    </source>
</reference>
<keyword evidence="4 8" id="KW-1133">Transmembrane helix</keyword>
<dbReference type="Gene3D" id="3.30.70.1450">
    <property type="entry name" value="Regulator of K+ conductance, C-terminal domain"/>
    <property type="match status" value="1"/>
</dbReference>
<organism evidence="10 11">
    <name type="scientific">Pisciglobus halotolerans</name>
    <dbReference type="NCBI Taxonomy" id="745365"/>
    <lineage>
        <taxon>Bacteria</taxon>
        <taxon>Bacillati</taxon>
        <taxon>Bacillota</taxon>
        <taxon>Bacilli</taxon>
        <taxon>Lactobacillales</taxon>
        <taxon>Carnobacteriaceae</taxon>
    </lineage>
</organism>